<reference evidence="1 2" key="1">
    <citation type="submission" date="2020-05" db="EMBL/GenBank/DDBJ databases">
        <title>Identification and distribution of gene clusters putatively required for synthesis of sphingolipid metabolism inhibitors in phylogenetically diverse species of the filamentous fungus Fusarium.</title>
        <authorList>
            <person name="Kim H.-S."/>
            <person name="Busman M."/>
            <person name="Brown D.W."/>
            <person name="Divon H."/>
            <person name="Uhlig S."/>
            <person name="Proctor R.H."/>
        </authorList>
    </citation>
    <scope>NUCLEOTIDE SEQUENCE [LARGE SCALE GENOMIC DNA]</scope>
    <source>
        <strain evidence="1 2">NRRL 25211</strain>
    </source>
</reference>
<keyword evidence="2" id="KW-1185">Reference proteome</keyword>
<evidence type="ECO:0000313" key="2">
    <source>
        <dbReference type="Proteomes" id="UP000544095"/>
    </source>
</evidence>
<accession>A0A8H5LA82</accession>
<proteinExistence type="predicted"/>
<sequence>MALEDTGRASYGDSCKGPDMSIEIMDFNIDEQNKLDKSVKPESPWYPGSTWRTRLQPEKSADYTCRWISGDRNRILSKLQRVQRRQEIKTSGDPTFRPAFVSLYGDDQVEDILGMSDFEQAKSDLPTFVLIPTIHSDEPFSRIFDKNLQPAKSLLQYHYRFGALDSTFERFDPYFAPILDDMRAPCVREMWCLVLDNKNLITASWLPANNIWPMPSPGTKHSDQITATLRVTLFQYFQKLTNSPLT</sequence>
<dbReference type="AlphaFoldDB" id="A0A8H5LA82"/>
<evidence type="ECO:0000313" key="1">
    <source>
        <dbReference type="EMBL" id="KAF5586655.1"/>
    </source>
</evidence>
<gene>
    <name evidence="1" type="ORF">FPANT_7189</name>
</gene>
<comment type="caution">
    <text evidence="1">The sequence shown here is derived from an EMBL/GenBank/DDBJ whole genome shotgun (WGS) entry which is preliminary data.</text>
</comment>
<dbReference type="EMBL" id="JAAOAR010000344">
    <property type="protein sequence ID" value="KAF5586655.1"/>
    <property type="molecule type" value="Genomic_DNA"/>
</dbReference>
<name>A0A8H5LA82_9HYPO</name>
<dbReference type="Proteomes" id="UP000544095">
    <property type="component" value="Unassembled WGS sequence"/>
</dbReference>
<organism evidence="1 2">
    <name type="scientific">Fusarium pseudoanthophilum</name>
    <dbReference type="NCBI Taxonomy" id="48495"/>
    <lineage>
        <taxon>Eukaryota</taxon>
        <taxon>Fungi</taxon>
        <taxon>Dikarya</taxon>
        <taxon>Ascomycota</taxon>
        <taxon>Pezizomycotina</taxon>
        <taxon>Sordariomycetes</taxon>
        <taxon>Hypocreomycetidae</taxon>
        <taxon>Hypocreales</taxon>
        <taxon>Nectriaceae</taxon>
        <taxon>Fusarium</taxon>
        <taxon>Fusarium fujikuroi species complex</taxon>
    </lineage>
</organism>
<protein>
    <submittedName>
        <fullName evidence="1">Uncharacterized protein</fullName>
    </submittedName>
</protein>